<keyword evidence="3 6" id="KW-0863">Zinc-finger</keyword>
<evidence type="ECO:0000256" key="3">
    <source>
        <dbReference type="ARBA" id="ARBA00022771"/>
    </source>
</evidence>
<evidence type="ECO:0000313" key="10">
    <source>
        <dbReference type="Proteomes" id="UP001642483"/>
    </source>
</evidence>
<dbReference type="SUPFAM" id="SSF57667">
    <property type="entry name" value="beta-beta-alpha zinc fingers"/>
    <property type="match status" value="2"/>
</dbReference>
<gene>
    <name evidence="9" type="ORF">CVLEPA_LOCUS8555</name>
</gene>
<name>A0ABP0FKR4_CLALP</name>
<feature type="region of interest" description="Disordered" evidence="7">
    <location>
        <begin position="537"/>
        <end position="611"/>
    </location>
</feature>
<dbReference type="PROSITE" id="PS50157">
    <property type="entry name" value="ZINC_FINGER_C2H2_2"/>
    <property type="match status" value="4"/>
</dbReference>
<dbReference type="InterPro" id="IPR013087">
    <property type="entry name" value="Znf_C2H2_type"/>
</dbReference>
<feature type="compositionally biased region" description="Low complexity" evidence="7">
    <location>
        <begin position="587"/>
        <end position="596"/>
    </location>
</feature>
<dbReference type="PANTHER" id="PTHR23235">
    <property type="entry name" value="KRUEPPEL-LIKE TRANSCRIPTION FACTOR"/>
    <property type="match status" value="1"/>
</dbReference>
<feature type="domain" description="C2H2-type" evidence="8">
    <location>
        <begin position="215"/>
        <end position="242"/>
    </location>
</feature>
<feature type="compositionally biased region" description="Basic and acidic residues" evidence="7">
    <location>
        <begin position="544"/>
        <end position="570"/>
    </location>
</feature>
<feature type="region of interest" description="Disordered" evidence="7">
    <location>
        <begin position="487"/>
        <end position="507"/>
    </location>
</feature>
<accession>A0ABP0FKR4</accession>
<dbReference type="Gene3D" id="3.30.160.60">
    <property type="entry name" value="Classic Zinc Finger"/>
    <property type="match status" value="4"/>
</dbReference>
<dbReference type="SMART" id="SM00355">
    <property type="entry name" value="ZnF_C2H2"/>
    <property type="match status" value="5"/>
</dbReference>
<dbReference type="Proteomes" id="UP001642483">
    <property type="component" value="Unassembled WGS sequence"/>
</dbReference>
<sequence length="693" mass="80262">MGRFSNYFIIEQIEIESHDFVREIQKVMTPANVHDVAWSDNAIFNKKGAVEFSRSSFAEKENRQKEKFDNSGERYDAKPTPRNFPRRQHRATDLCQRNKPFRCKICDKACSYLSSQHQHELCHISKTKTAFQDFEGYLKYFKKETNRKNLDINKGGKKHMCDTCGKRFTLIENLHRHQMIHTNERPFRCTHCAKSFRLSQHLKEHIRIHTGEKPYKCHTCGHAFCQISNLKSHQKTHTKIKGYRCDQCGKEFRRSFTLKQHKMIHNKTKKRDFCAKRTFRNQTQANEKNLHYVGNVLLHENNPTNQQNNRVRENMENNFSAIYQGDRYDRGPQQNDIQGVMRSYRFGDLPATGAAHFLKFLKKNRERNVTMATDAVPDRADVEPSLRAYSSGDYLETQNSFRSAAGNVPMSAEEPLTFDSRKSFCRSYESYLQQLAKVNQQVSLFDEQNQNLNWNKFLKQRDTGNQPQQEYFEQERHLVDENMASRCTTPKSDHRKHTVSEQNDVSSFHSGNYKWKRNLFKDWSQLSTNLHSEGLFRNSTAVEENEKSPLKKGGNEDDENKLIKDNDPKRRSTSRQSSVNEEDVAYSPLSLSSSPSQTCQDISCDLTPDSSDSPKICYSPRSKRAGHHSTWAPPGGLLPPSKATKLYSDVAFPLVPVIEWKPVLTGWKSLIDGQVYPACESPHDHISVGPRPI</sequence>
<evidence type="ECO:0000256" key="1">
    <source>
        <dbReference type="ARBA" id="ARBA00022723"/>
    </source>
</evidence>
<dbReference type="InterPro" id="IPR036236">
    <property type="entry name" value="Znf_C2H2_sf"/>
</dbReference>
<feature type="domain" description="C2H2-type" evidence="8">
    <location>
        <begin position="243"/>
        <end position="270"/>
    </location>
</feature>
<keyword evidence="1" id="KW-0479">Metal-binding</keyword>
<keyword evidence="10" id="KW-1185">Reference proteome</keyword>
<organism evidence="9 10">
    <name type="scientific">Clavelina lepadiformis</name>
    <name type="common">Light-bulb sea squirt</name>
    <name type="synonym">Ascidia lepadiformis</name>
    <dbReference type="NCBI Taxonomy" id="159417"/>
    <lineage>
        <taxon>Eukaryota</taxon>
        <taxon>Metazoa</taxon>
        <taxon>Chordata</taxon>
        <taxon>Tunicata</taxon>
        <taxon>Ascidiacea</taxon>
        <taxon>Aplousobranchia</taxon>
        <taxon>Clavelinidae</taxon>
        <taxon>Clavelina</taxon>
    </lineage>
</organism>
<evidence type="ECO:0000256" key="4">
    <source>
        <dbReference type="ARBA" id="ARBA00022833"/>
    </source>
</evidence>
<feature type="compositionally biased region" description="Basic and acidic residues" evidence="7">
    <location>
        <begin position="57"/>
        <end position="79"/>
    </location>
</feature>
<evidence type="ECO:0000256" key="6">
    <source>
        <dbReference type="PROSITE-ProRule" id="PRU00042"/>
    </source>
</evidence>
<evidence type="ECO:0000256" key="5">
    <source>
        <dbReference type="ARBA" id="ARBA00023242"/>
    </source>
</evidence>
<evidence type="ECO:0000256" key="2">
    <source>
        <dbReference type="ARBA" id="ARBA00022737"/>
    </source>
</evidence>
<keyword evidence="5" id="KW-0539">Nucleus</keyword>
<evidence type="ECO:0000259" key="8">
    <source>
        <dbReference type="PROSITE" id="PS50157"/>
    </source>
</evidence>
<dbReference type="Pfam" id="PF00096">
    <property type="entry name" value="zf-C2H2"/>
    <property type="match status" value="4"/>
</dbReference>
<feature type="domain" description="C2H2-type" evidence="8">
    <location>
        <begin position="187"/>
        <end position="214"/>
    </location>
</feature>
<evidence type="ECO:0000256" key="7">
    <source>
        <dbReference type="SAM" id="MobiDB-lite"/>
    </source>
</evidence>
<proteinExistence type="predicted"/>
<keyword evidence="2" id="KW-0677">Repeat</keyword>
<keyword evidence="4" id="KW-0862">Zinc</keyword>
<comment type="caution">
    <text evidence="9">The sequence shown here is derived from an EMBL/GenBank/DDBJ whole genome shotgun (WGS) entry which is preliminary data.</text>
</comment>
<feature type="domain" description="C2H2-type" evidence="8">
    <location>
        <begin position="159"/>
        <end position="186"/>
    </location>
</feature>
<feature type="region of interest" description="Disordered" evidence="7">
    <location>
        <begin position="55"/>
        <end position="91"/>
    </location>
</feature>
<reference evidence="9 10" key="1">
    <citation type="submission" date="2024-02" db="EMBL/GenBank/DDBJ databases">
        <authorList>
            <person name="Daric V."/>
            <person name="Darras S."/>
        </authorList>
    </citation>
    <scope>NUCLEOTIDE SEQUENCE [LARGE SCALE GENOMIC DNA]</scope>
</reference>
<evidence type="ECO:0000313" key="9">
    <source>
        <dbReference type="EMBL" id="CAK8678648.1"/>
    </source>
</evidence>
<dbReference type="PROSITE" id="PS00028">
    <property type="entry name" value="ZINC_FINGER_C2H2_1"/>
    <property type="match status" value="5"/>
</dbReference>
<protein>
    <recommendedName>
        <fullName evidence="8">C2H2-type domain-containing protein</fullName>
    </recommendedName>
</protein>
<dbReference type="EMBL" id="CAWYQH010000057">
    <property type="protein sequence ID" value="CAK8678648.1"/>
    <property type="molecule type" value="Genomic_DNA"/>
</dbReference>
<dbReference type="PANTHER" id="PTHR23235:SF142">
    <property type="entry name" value="ZINC FINGER PROTEIN 384"/>
    <property type="match status" value="1"/>
</dbReference>